<keyword evidence="2" id="KW-1185">Reference proteome</keyword>
<accession>A0A928UTA7</accession>
<sequence>MNKITDINQGDLLAFKANDEKYRVLLCTSTIKEKSPQSFAFAALTYNDREKPTAEKILSCEFWGIGNSNNDYFKYSEIELNQMWNIHPETKPYFLGSYGFVIWRKDFMKFRHNFEVIGDLKIVENLDKNGNGGMNVSDWNLIKDFFTDKINSVLTGRGQKTFRLKAIIKNEQ</sequence>
<dbReference type="EMBL" id="PRDK01000003">
    <property type="protein sequence ID" value="MBE8712825.1"/>
    <property type="molecule type" value="Genomic_DNA"/>
</dbReference>
<proteinExistence type="predicted"/>
<evidence type="ECO:0000313" key="1">
    <source>
        <dbReference type="EMBL" id="MBE8712825.1"/>
    </source>
</evidence>
<gene>
    <name evidence="1" type="ORF">C4F49_03925</name>
</gene>
<protein>
    <recommendedName>
        <fullName evidence="3">Immunity protein 26</fullName>
    </recommendedName>
</protein>
<organism evidence="1 2">
    <name type="scientific">Sphingobacterium hungaricum</name>
    <dbReference type="NCBI Taxonomy" id="2082723"/>
    <lineage>
        <taxon>Bacteria</taxon>
        <taxon>Pseudomonadati</taxon>
        <taxon>Bacteroidota</taxon>
        <taxon>Sphingobacteriia</taxon>
        <taxon>Sphingobacteriales</taxon>
        <taxon>Sphingobacteriaceae</taxon>
        <taxon>Sphingobacterium</taxon>
    </lineage>
</organism>
<reference evidence="1" key="1">
    <citation type="submission" date="2018-02" db="EMBL/GenBank/DDBJ databases">
        <authorList>
            <person name="Vasarhelyi B.M."/>
            <person name="Deshmukh S."/>
            <person name="Balint B."/>
            <person name="Kukolya J."/>
        </authorList>
    </citation>
    <scope>NUCLEOTIDE SEQUENCE</scope>
    <source>
        <strain evidence="1">KB22</strain>
    </source>
</reference>
<evidence type="ECO:0008006" key="3">
    <source>
        <dbReference type="Google" id="ProtNLM"/>
    </source>
</evidence>
<dbReference type="AlphaFoldDB" id="A0A928UTA7"/>
<evidence type="ECO:0000313" key="2">
    <source>
        <dbReference type="Proteomes" id="UP000616201"/>
    </source>
</evidence>
<dbReference type="Proteomes" id="UP000616201">
    <property type="component" value="Unassembled WGS sequence"/>
</dbReference>
<comment type="caution">
    <text evidence="1">The sequence shown here is derived from an EMBL/GenBank/DDBJ whole genome shotgun (WGS) entry which is preliminary data.</text>
</comment>
<dbReference type="RefSeq" id="WP_196935894.1">
    <property type="nucleotide sequence ID" value="NZ_MU158698.1"/>
</dbReference>
<name>A0A928UTA7_9SPHI</name>